<dbReference type="EMBL" id="MKJU01000025">
    <property type="protein sequence ID" value="OHU91373.1"/>
    <property type="molecule type" value="Genomic_DNA"/>
</dbReference>
<sequence length="267" mass="28736">MFSSLSAAANKIAVCNSCSDQQIQNKAIQYAPNGGIVHVLDFTGNKIKAYEMVREEGLLMYWPTAVQNSVKTGWEHAKEARNIFLDLGNGQVNYDHLRPYLGSYSDIKSAHTVAKSPYEKNAVKEALSEYFSNTIAGSVTSAIVLIGKETVGKALPVNMDIIVKFPSDGTIYKFTFKGLVISSDGKVSVTFEPVSYTGRDAGITLSEGSYSGYRASGPDDALQRILQHMIASGVKVTIGDTIYRGGNVAVTRVICSNEPAKGCVAAE</sequence>
<evidence type="ECO:0000313" key="1">
    <source>
        <dbReference type="EMBL" id="OHU91373.1"/>
    </source>
</evidence>
<evidence type="ECO:0000313" key="2">
    <source>
        <dbReference type="Proteomes" id="UP000179786"/>
    </source>
</evidence>
<name>A0A1S1MWJ3_9GAMM</name>
<proteinExistence type="predicted"/>
<keyword evidence="2" id="KW-1185">Reference proteome</keyword>
<protein>
    <submittedName>
        <fullName evidence="1">Uncharacterized protein</fullName>
    </submittedName>
</protein>
<comment type="caution">
    <text evidence="1">The sequence shown here is derived from an EMBL/GenBank/DDBJ whole genome shotgun (WGS) entry which is preliminary data.</text>
</comment>
<dbReference type="Proteomes" id="UP000179786">
    <property type="component" value="Unassembled WGS sequence"/>
</dbReference>
<dbReference type="AlphaFoldDB" id="A0A1S1MWJ3"/>
<reference evidence="1 2" key="1">
    <citation type="submission" date="2016-09" db="EMBL/GenBank/DDBJ databases">
        <title>Pseudoalteromonas amylolytica sp. nov., isolated from the surface seawater.</title>
        <authorList>
            <person name="Wu Y.-H."/>
            <person name="Cheng H."/>
            <person name="Jin X.-B."/>
            <person name="Wang C.-S."/>
            <person name="Xu X.-W."/>
        </authorList>
    </citation>
    <scope>NUCLEOTIDE SEQUENCE [LARGE SCALE GENOMIC DNA]</scope>
    <source>
        <strain evidence="1 2">JW1</strain>
    </source>
</reference>
<gene>
    <name evidence="1" type="ORF">BET10_11155</name>
</gene>
<organism evidence="1 2">
    <name type="scientific">Pseudoalteromonas amylolytica</name>
    <dbReference type="NCBI Taxonomy" id="1859457"/>
    <lineage>
        <taxon>Bacteria</taxon>
        <taxon>Pseudomonadati</taxon>
        <taxon>Pseudomonadota</taxon>
        <taxon>Gammaproteobacteria</taxon>
        <taxon>Alteromonadales</taxon>
        <taxon>Pseudoalteromonadaceae</taxon>
        <taxon>Pseudoalteromonas</taxon>
    </lineage>
</organism>
<accession>A0A1S1MWJ3</accession>